<reference evidence="4 5" key="1">
    <citation type="submission" date="2016-10" db="EMBL/GenBank/DDBJ databases">
        <authorList>
            <person name="de Groot N.N."/>
        </authorList>
    </citation>
    <scope>NUCLEOTIDE SEQUENCE [LARGE SCALE GENOMIC DNA]</scope>
    <source>
        <strain evidence="4 5">CGMCC 1.9157</strain>
    </source>
</reference>
<keyword evidence="2" id="KW-0732">Signal</keyword>
<dbReference type="SUPFAM" id="SSF47090">
    <property type="entry name" value="PGBD-like"/>
    <property type="match status" value="1"/>
</dbReference>
<evidence type="ECO:0000259" key="3">
    <source>
        <dbReference type="Pfam" id="PF01471"/>
    </source>
</evidence>
<protein>
    <submittedName>
        <fullName evidence="4">Putative peptidoglycan binding domain-containing protein</fullName>
    </submittedName>
</protein>
<evidence type="ECO:0000313" key="5">
    <source>
        <dbReference type="Proteomes" id="UP000199236"/>
    </source>
</evidence>
<dbReference type="Proteomes" id="UP000199236">
    <property type="component" value="Unassembled WGS sequence"/>
</dbReference>
<dbReference type="InterPro" id="IPR036366">
    <property type="entry name" value="PGBDSf"/>
</dbReference>
<dbReference type="PROSITE" id="PS51257">
    <property type="entry name" value="PROKAR_LIPOPROTEIN"/>
    <property type="match status" value="1"/>
</dbReference>
<feature type="chain" id="PRO_5011504911" evidence="2">
    <location>
        <begin position="27"/>
        <end position="351"/>
    </location>
</feature>
<dbReference type="InterPro" id="IPR002477">
    <property type="entry name" value="Peptidoglycan-bd-like"/>
</dbReference>
<feature type="signal peptide" evidence="2">
    <location>
        <begin position="1"/>
        <end position="26"/>
    </location>
</feature>
<sequence>MKHLYLAGLVACAFAVFMASCPSSMAREDLVVQYLRAENGSDLGLFTVKKVNLEAHGDRSDEYIVSFRGSLYCGTAGCSHEVLQVRDRKVTKLLDIVTHSIDPIEDQSRNGMKGLMLGGSRGDAIWAFDGQEYQHVKNLSEQQQASAPSPTPSAPASGWGAQPDTRPSPPPNVREIQSALNYLGFCVGPVDGIMGRKTRDAIASFKRNRREWTAKNETSSMMTDQFVRVLRKARAEQGAGSDRCAAMARAVRPKIPGSYLNEKIYQNSEVDTLLYLMGNGEFKLSVMQYKPLGTPGRYVILVSGVYSVRGRDVILHVQRSDPPGAPNRSVFVLTRDGKALINEGVVYYKQR</sequence>
<dbReference type="Pfam" id="PF01471">
    <property type="entry name" value="PG_binding_1"/>
    <property type="match status" value="1"/>
</dbReference>
<evidence type="ECO:0000256" key="1">
    <source>
        <dbReference type="SAM" id="MobiDB-lite"/>
    </source>
</evidence>
<name>A0A1I5JE17_9HYPH</name>
<dbReference type="RefSeq" id="WP_210186795.1">
    <property type="nucleotide sequence ID" value="NZ_FOVR01000011.1"/>
</dbReference>
<dbReference type="Gene3D" id="1.10.101.10">
    <property type="entry name" value="PGBD-like superfamily/PGBD"/>
    <property type="match status" value="1"/>
</dbReference>
<keyword evidence="5" id="KW-1185">Reference proteome</keyword>
<dbReference type="EMBL" id="FOVR01000011">
    <property type="protein sequence ID" value="SFO71064.1"/>
    <property type="molecule type" value="Genomic_DNA"/>
</dbReference>
<evidence type="ECO:0000313" key="4">
    <source>
        <dbReference type="EMBL" id="SFO71064.1"/>
    </source>
</evidence>
<dbReference type="InterPro" id="IPR036365">
    <property type="entry name" value="PGBD-like_sf"/>
</dbReference>
<gene>
    <name evidence="4" type="ORF">SAMN04488056_111108</name>
</gene>
<dbReference type="AlphaFoldDB" id="A0A1I5JE17"/>
<accession>A0A1I5JE17</accession>
<organism evidence="4 5">
    <name type="scientific">Cohaesibacter marisflavi</name>
    <dbReference type="NCBI Taxonomy" id="655353"/>
    <lineage>
        <taxon>Bacteria</taxon>
        <taxon>Pseudomonadati</taxon>
        <taxon>Pseudomonadota</taxon>
        <taxon>Alphaproteobacteria</taxon>
        <taxon>Hyphomicrobiales</taxon>
        <taxon>Cohaesibacteraceae</taxon>
    </lineage>
</organism>
<dbReference type="STRING" id="655353.SAMN04488056_111108"/>
<feature type="region of interest" description="Disordered" evidence="1">
    <location>
        <begin position="139"/>
        <end position="173"/>
    </location>
</feature>
<proteinExistence type="predicted"/>
<feature type="domain" description="Peptidoglycan binding-like" evidence="3">
    <location>
        <begin position="171"/>
        <end position="208"/>
    </location>
</feature>
<evidence type="ECO:0000256" key="2">
    <source>
        <dbReference type="SAM" id="SignalP"/>
    </source>
</evidence>